<dbReference type="Proteomes" id="UP000789759">
    <property type="component" value="Unassembled WGS sequence"/>
</dbReference>
<proteinExistence type="predicted"/>
<protein>
    <submittedName>
        <fullName evidence="1">13488_t:CDS:1</fullName>
    </submittedName>
</protein>
<gene>
    <name evidence="1" type="ORF">CPELLU_LOCUS19972</name>
</gene>
<dbReference type="AlphaFoldDB" id="A0A9N9PIR1"/>
<feature type="non-terminal residue" evidence="1">
    <location>
        <position position="1"/>
    </location>
</feature>
<evidence type="ECO:0000313" key="1">
    <source>
        <dbReference type="EMBL" id="CAG8824218.1"/>
    </source>
</evidence>
<dbReference type="EMBL" id="CAJVQA010054009">
    <property type="protein sequence ID" value="CAG8824218.1"/>
    <property type="molecule type" value="Genomic_DNA"/>
</dbReference>
<feature type="non-terminal residue" evidence="1">
    <location>
        <position position="66"/>
    </location>
</feature>
<name>A0A9N9PIR1_9GLOM</name>
<comment type="caution">
    <text evidence="1">The sequence shown here is derived from an EMBL/GenBank/DDBJ whole genome shotgun (WGS) entry which is preliminary data.</text>
</comment>
<keyword evidence="2" id="KW-1185">Reference proteome</keyword>
<accession>A0A9N9PIR1</accession>
<organism evidence="1 2">
    <name type="scientific">Cetraspora pellucida</name>
    <dbReference type="NCBI Taxonomy" id="1433469"/>
    <lineage>
        <taxon>Eukaryota</taxon>
        <taxon>Fungi</taxon>
        <taxon>Fungi incertae sedis</taxon>
        <taxon>Mucoromycota</taxon>
        <taxon>Glomeromycotina</taxon>
        <taxon>Glomeromycetes</taxon>
        <taxon>Diversisporales</taxon>
        <taxon>Gigasporaceae</taxon>
        <taxon>Cetraspora</taxon>
    </lineage>
</organism>
<reference evidence="1" key="1">
    <citation type="submission" date="2021-06" db="EMBL/GenBank/DDBJ databases">
        <authorList>
            <person name="Kallberg Y."/>
            <person name="Tangrot J."/>
            <person name="Rosling A."/>
        </authorList>
    </citation>
    <scope>NUCLEOTIDE SEQUENCE</scope>
    <source>
        <strain evidence="1">FL966</strain>
    </source>
</reference>
<sequence length="66" mass="7870">KLKKNQKKKENITKNQEIAIASKKLVDYLLEIFSVDYDLSDYLFKQRFFVILDSLLDSINMDLKKQ</sequence>
<evidence type="ECO:0000313" key="2">
    <source>
        <dbReference type="Proteomes" id="UP000789759"/>
    </source>
</evidence>